<feature type="active site" description="Proton acceptor" evidence="5">
    <location>
        <position position="327"/>
    </location>
</feature>
<dbReference type="Gene3D" id="3.40.47.10">
    <property type="match status" value="1"/>
</dbReference>
<evidence type="ECO:0000259" key="7">
    <source>
        <dbReference type="Pfam" id="PF00108"/>
    </source>
</evidence>
<dbReference type="InterPro" id="IPR020613">
    <property type="entry name" value="Thiolase_CS"/>
</dbReference>
<accession>A0A6A6LZX7</accession>
<feature type="domain" description="Thiolase C-terminal" evidence="8">
    <location>
        <begin position="249"/>
        <end position="362"/>
    </location>
</feature>
<keyword evidence="2 6" id="KW-0808">Transferase</keyword>
<evidence type="ECO:0000256" key="2">
    <source>
        <dbReference type="ARBA" id="ARBA00022679"/>
    </source>
</evidence>
<name>A0A6A6LZX7_HEVBR</name>
<comment type="similarity">
    <text evidence="1 6">Belongs to the thiolase-like superfamily. Thiolase family.</text>
</comment>
<dbReference type="GO" id="GO:0003985">
    <property type="term" value="F:acetyl-CoA C-acetyltransferase activity"/>
    <property type="evidence" value="ECO:0007669"/>
    <property type="project" value="UniProtKB-EC"/>
</dbReference>
<dbReference type="InterPro" id="IPR002155">
    <property type="entry name" value="Thiolase"/>
</dbReference>
<dbReference type="GO" id="GO:0006635">
    <property type="term" value="P:fatty acid beta-oxidation"/>
    <property type="evidence" value="ECO:0007669"/>
    <property type="project" value="TreeGrafter"/>
</dbReference>
<reference evidence="9 10" key="1">
    <citation type="journal article" date="2020" name="Mol. Plant">
        <title>The Chromosome-Based Rubber Tree Genome Provides New Insights into Spurge Genome Evolution and Rubber Biosynthesis.</title>
        <authorList>
            <person name="Liu J."/>
            <person name="Shi C."/>
            <person name="Shi C.C."/>
            <person name="Li W."/>
            <person name="Zhang Q.J."/>
            <person name="Zhang Y."/>
            <person name="Li K."/>
            <person name="Lu H.F."/>
            <person name="Shi C."/>
            <person name="Zhu S.T."/>
            <person name="Xiao Z.Y."/>
            <person name="Nan H."/>
            <person name="Yue Y."/>
            <person name="Zhu X.G."/>
            <person name="Wu Y."/>
            <person name="Hong X.N."/>
            <person name="Fan G.Y."/>
            <person name="Tong Y."/>
            <person name="Zhang D."/>
            <person name="Mao C.L."/>
            <person name="Liu Y.L."/>
            <person name="Hao S.J."/>
            <person name="Liu W.Q."/>
            <person name="Lv M.Q."/>
            <person name="Zhang H.B."/>
            <person name="Liu Y."/>
            <person name="Hu-Tang G.R."/>
            <person name="Wang J.P."/>
            <person name="Wang J.H."/>
            <person name="Sun Y.H."/>
            <person name="Ni S.B."/>
            <person name="Chen W.B."/>
            <person name="Zhang X.C."/>
            <person name="Jiao Y.N."/>
            <person name="Eichler E.E."/>
            <person name="Li G.H."/>
            <person name="Liu X."/>
            <person name="Gao L.Z."/>
        </authorList>
    </citation>
    <scope>NUCLEOTIDE SEQUENCE [LARGE SCALE GENOMIC DNA]</scope>
    <source>
        <strain evidence="10">cv. GT1</strain>
        <tissue evidence="9">Leaf</tissue>
    </source>
</reference>
<dbReference type="NCBIfam" id="TIGR01930">
    <property type="entry name" value="AcCoA-C-Actrans"/>
    <property type="match status" value="1"/>
</dbReference>
<proteinExistence type="inferred from homology"/>
<dbReference type="PROSITE" id="PS00737">
    <property type="entry name" value="THIOLASE_2"/>
    <property type="match status" value="1"/>
</dbReference>
<dbReference type="InterPro" id="IPR016039">
    <property type="entry name" value="Thiolase-like"/>
</dbReference>
<organism evidence="9 10">
    <name type="scientific">Hevea brasiliensis</name>
    <name type="common">Para rubber tree</name>
    <name type="synonym">Siphonia brasiliensis</name>
    <dbReference type="NCBI Taxonomy" id="3981"/>
    <lineage>
        <taxon>Eukaryota</taxon>
        <taxon>Viridiplantae</taxon>
        <taxon>Streptophyta</taxon>
        <taxon>Embryophyta</taxon>
        <taxon>Tracheophyta</taxon>
        <taxon>Spermatophyta</taxon>
        <taxon>Magnoliopsida</taxon>
        <taxon>eudicotyledons</taxon>
        <taxon>Gunneridae</taxon>
        <taxon>Pentapetalae</taxon>
        <taxon>rosids</taxon>
        <taxon>fabids</taxon>
        <taxon>Malpighiales</taxon>
        <taxon>Euphorbiaceae</taxon>
        <taxon>Crotonoideae</taxon>
        <taxon>Micrandreae</taxon>
        <taxon>Hevea</taxon>
    </lineage>
</organism>
<dbReference type="FunFam" id="3.40.47.10:FF:000007">
    <property type="entry name" value="acetyl-CoA acetyltransferase, mitochondrial"/>
    <property type="match status" value="1"/>
</dbReference>
<evidence type="ECO:0000256" key="5">
    <source>
        <dbReference type="PIRSR" id="PIRSR000429-1"/>
    </source>
</evidence>
<keyword evidence="3 6" id="KW-0012">Acyltransferase</keyword>
<dbReference type="Pfam" id="PF00108">
    <property type="entry name" value="Thiolase_N"/>
    <property type="match status" value="1"/>
</dbReference>
<keyword evidence="10" id="KW-1185">Reference proteome</keyword>
<evidence type="ECO:0000313" key="9">
    <source>
        <dbReference type="EMBL" id="KAF2306077.1"/>
    </source>
</evidence>
<evidence type="ECO:0000256" key="6">
    <source>
        <dbReference type="RuleBase" id="RU003557"/>
    </source>
</evidence>
<sequence>MSPSSDSINPRDVCIVGVARTPMLLKRANVDPSLVQEVFFGNVLSANLGQAPARQAALGAGIPNSVICTTINKVCASGMKATMLAALTIQAGINDIVVAGGMESMSNAPKYLAEARRGSRLGHDTITDGMLKDGLWDVYNDFGMGVCAEICADQHNITREEQDSYAIRALNVEILHKMVVEVSGGRGKSVMVVDKDEGLIKFDAAKLRKLRPSFKNGGSVTAGNASIISDGAAALVLVSGEKAIELGLQVIARIRGYGDAAQAPELFTTAPALAIPKAISNAGLEASQIDYYEINEAFSVVALANQKILGLNPEKLNVHGGAVSLGHPLGCSGARILVTLLGVLRHKNGKYGVASICNGGGGHLLLFLSSCLLDNGSN</sequence>
<evidence type="ECO:0000256" key="1">
    <source>
        <dbReference type="ARBA" id="ARBA00010982"/>
    </source>
</evidence>
<dbReference type="InterPro" id="IPR020616">
    <property type="entry name" value="Thiolase_N"/>
</dbReference>
<dbReference type="EMBL" id="JAAGAX010000008">
    <property type="protein sequence ID" value="KAF2306077.1"/>
    <property type="molecule type" value="Genomic_DNA"/>
</dbReference>
<comment type="caution">
    <text evidence="9">The sequence shown here is derived from an EMBL/GenBank/DDBJ whole genome shotgun (WGS) entry which is preliminary data.</text>
</comment>
<dbReference type="Pfam" id="PF02803">
    <property type="entry name" value="Thiolase_C"/>
    <property type="match status" value="1"/>
</dbReference>
<dbReference type="GO" id="GO:0005739">
    <property type="term" value="C:mitochondrion"/>
    <property type="evidence" value="ECO:0007669"/>
    <property type="project" value="TreeGrafter"/>
</dbReference>
<evidence type="ECO:0000259" key="8">
    <source>
        <dbReference type="Pfam" id="PF02803"/>
    </source>
</evidence>
<dbReference type="PANTHER" id="PTHR18919:SF171">
    <property type="entry name" value="ACETYL-COA ACETYLTRANSFERASE, CYTOSOLIC 1-LIKE ISOFORM X1"/>
    <property type="match status" value="1"/>
</dbReference>
<dbReference type="SUPFAM" id="SSF53901">
    <property type="entry name" value="Thiolase-like"/>
    <property type="match status" value="2"/>
</dbReference>
<evidence type="ECO:0000313" key="10">
    <source>
        <dbReference type="Proteomes" id="UP000467840"/>
    </source>
</evidence>
<dbReference type="Proteomes" id="UP000467840">
    <property type="component" value="Chromosome 9"/>
</dbReference>
<protein>
    <submittedName>
        <fullName evidence="9">Uncharacterized protein</fullName>
    </submittedName>
</protein>
<dbReference type="PANTHER" id="PTHR18919">
    <property type="entry name" value="ACETYL-COA C-ACYLTRANSFERASE"/>
    <property type="match status" value="1"/>
</dbReference>
<gene>
    <name evidence="9" type="ORF">GH714_011200</name>
</gene>
<dbReference type="CDD" id="cd00751">
    <property type="entry name" value="thiolase"/>
    <property type="match status" value="1"/>
</dbReference>
<dbReference type="InterPro" id="IPR020617">
    <property type="entry name" value="Thiolase_C"/>
</dbReference>
<evidence type="ECO:0000256" key="3">
    <source>
        <dbReference type="ARBA" id="ARBA00023315"/>
    </source>
</evidence>
<dbReference type="AlphaFoldDB" id="A0A6A6LZX7"/>
<evidence type="ECO:0000256" key="4">
    <source>
        <dbReference type="ARBA" id="ARBA00052235"/>
    </source>
</evidence>
<comment type="catalytic activity">
    <reaction evidence="4">
        <text>2 acetyl-CoA = acetoacetyl-CoA + CoA</text>
        <dbReference type="Rhea" id="RHEA:21036"/>
        <dbReference type="ChEBI" id="CHEBI:57286"/>
        <dbReference type="ChEBI" id="CHEBI:57287"/>
        <dbReference type="ChEBI" id="CHEBI:57288"/>
        <dbReference type="EC" id="2.3.1.9"/>
    </reaction>
    <physiologicalReaction direction="left-to-right" evidence="4">
        <dbReference type="Rhea" id="RHEA:21037"/>
    </physiologicalReaction>
</comment>
<dbReference type="PIRSF" id="PIRSF000429">
    <property type="entry name" value="Ac-CoA_Ac_transf"/>
    <property type="match status" value="1"/>
</dbReference>
<feature type="active site" description="Proton acceptor" evidence="5">
    <location>
        <position position="357"/>
    </location>
</feature>
<feature type="active site" description="Acyl-thioester intermediate" evidence="5">
    <location>
        <position position="75"/>
    </location>
</feature>
<feature type="domain" description="Thiolase N-terminal" evidence="7">
    <location>
        <begin position="24"/>
        <end position="240"/>
    </location>
</feature>